<sequence length="252" mass="28629">MSSKPNPKQETIPTIYNMSSSGGLTCLWALEEIHAQYNVVNLARRDPQTAIFLASIYPISKSPIMTLSAINSSPSALAAASVVHQAVPGILTETRLIVQYISDYYSTGEWIPDNEEDLRRDAFFSELIKVSLATKVHYCVMLEVLASLLPWGIRHVVSLLFSPLVKHFVRDQDQIYGIMENALTEEKPWWSGRKLGLADFNALFTLDMAVQRGYLDEGRFPRIKEWYVRVTGREAYRRALEKNGFYDTKNFA</sequence>
<organism evidence="2 3">
    <name type="scientific">Oculimacula yallundae</name>
    <dbReference type="NCBI Taxonomy" id="86028"/>
    <lineage>
        <taxon>Eukaryota</taxon>
        <taxon>Fungi</taxon>
        <taxon>Dikarya</taxon>
        <taxon>Ascomycota</taxon>
        <taxon>Pezizomycotina</taxon>
        <taxon>Leotiomycetes</taxon>
        <taxon>Helotiales</taxon>
        <taxon>Ploettnerulaceae</taxon>
        <taxon>Oculimacula</taxon>
    </lineage>
</organism>
<proteinExistence type="predicted"/>
<reference evidence="2 3" key="1">
    <citation type="journal article" date="2024" name="Commun. Biol.">
        <title>Comparative genomic analysis of thermophilic fungi reveals convergent evolutionary adaptations and gene losses.</title>
        <authorList>
            <person name="Steindorff A.S."/>
            <person name="Aguilar-Pontes M.V."/>
            <person name="Robinson A.J."/>
            <person name="Andreopoulos B."/>
            <person name="LaButti K."/>
            <person name="Kuo A."/>
            <person name="Mondo S."/>
            <person name="Riley R."/>
            <person name="Otillar R."/>
            <person name="Haridas S."/>
            <person name="Lipzen A."/>
            <person name="Grimwood J."/>
            <person name="Schmutz J."/>
            <person name="Clum A."/>
            <person name="Reid I.D."/>
            <person name="Moisan M.C."/>
            <person name="Butler G."/>
            <person name="Nguyen T.T.M."/>
            <person name="Dewar K."/>
            <person name="Conant G."/>
            <person name="Drula E."/>
            <person name="Henrissat B."/>
            <person name="Hansel C."/>
            <person name="Singer S."/>
            <person name="Hutchinson M.I."/>
            <person name="de Vries R.P."/>
            <person name="Natvig D.O."/>
            <person name="Powell A.J."/>
            <person name="Tsang A."/>
            <person name="Grigoriev I.V."/>
        </authorList>
    </citation>
    <scope>NUCLEOTIDE SEQUENCE [LARGE SCALE GENOMIC DNA]</scope>
    <source>
        <strain evidence="2 3">CBS 494.80</strain>
    </source>
</reference>
<name>A0ABR4CEJ8_9HELO</name>
<gene>
    <name evidence="2" type="ORF">VTL71DRAFT_16473</name>
</gene>
<dbReference type="Gene3D" id="3.40.30.10">
    <property type="entry name" value="Glutaredoxin"/>
    <property type="match status" value="1"/>
</dbReference>
<evidence type="ECO:0000313" key="3">
    <source>
        <dbReference type="Proteomes" id="UP001595075"/>
    </source>
</evidence>
<dbReference type="PANTHER" id="PTHR44051:SF9">
    <property type="entry name" value="GLUTATHIONE S-TRANSFERASE 1"/>
    <property type="match status" value="1"/>
</dbReference>
<dbReference type="PROSITE" id="PS50405">
    <property type="entry name" value="GST_CTER"/>
    <property type="match status" value="1"/>
</dbReference>
<dbReference type="Proteomes" id="UP001595075">
    <property type="component" value="Unassembled WGS sequence"/>
</dbReference>
<dbReference type="EMBL" id="JAZHXI010000009">
    <property type="protein sequence ID" value="KAL2068375.1"/>
    <property type="molecule type" value="Genomic_DNA"/>
</dbReference>
<comment type="caution">
    <text evidence="2">The sequence shown here is derived from an EMBL/GenBank/DDBJ whole genome shotgun (WGS) entry which is preliminary data.</text>
</comment>
<dbReference type="SUPFAM" id="SSF47616">
    <property type="entry name" value="GST C-terminal domain-like"/>
    <property type="match status" value="1"/>
</dbReference>
<dbReference type="Gene3D" id="1.20.1050.10">
    <property type="match status" value="1"/>
</dbReference>
<dbReference type="InterPro" id="IPR010987">
    <property type="entry name" value="Glutathione-S-Trfase_C-like"/>
</dbReference>
<dbReference type="PANTHER" id="PTHR44051">
    <property type="entry name" value="GLUTATHIONE S-TRANSFERASE-RELATED"/>
    <property type="match status" value="1"/>
</dbReference>
<dbReference type="Pfam" id="PF00043">
    <property type="entry name" value="GST_C"/>
    <property type="match status" value="1"/>
</dbReference>
<accession>A0ABR4CEJ8</accession>
<keyword evidence="3" id="KW-1185">Reference proteome</keyword>
<dbReference type="InterPro" id="IPR004046">
    <property type="entry name" value="GST_C"/>
</dbReference>
<feature type="domain" description="GST C-terminal" evidence="1">
    <location>
        <begin position="126"/>
        <end position="250"/>
    </location>
</feature>
<protein>
    <recommendedName>
        <fullName evidence="1">GST C-terminal domain-containing protein</fullName>
    </recommendedName>
</protein>
<evidence type="ECO:0000313" key="2">
    <source>
        <dbReference type="EMBL" id="KAL2068375.1"/>
    </source>
</evidence>
<dbReference type="InterPro" id="IPR036282">
    <property type="entry name" value="Glutathione-S-Trfase_C_sf"/>
</dbReference>
<evidence type="ECO:0000259" key="1">
    <source>
        <dbReference type="PROSITE" id="PS50405"/>
    </source>
</evidence>